<evidence type="ECO:0000313" key="2">
    <source>
        <dbReference type="EMBL" id="KAJ3616135.1"/>
    </source>
</evidence>
<name>A0AA38HHP9_9CUCU</name>
<protein>
    <recommendedName>
        <fullName evidence="1">RelA/SpoT domain-containing protein</fullName>
    </recommendedName>
</protein>
<keyword evidence="3" id="KW-1185">Reference proteome</keyword>
<dbReference type="SUPFAM" id="SSF81301">
    <property type="entry name" value="Nucleotidyltransferase"/>
    <property type="match status" value="1"/>
</dbReference>
<feature type="domain" description="RelA/SpoT" evidence="1">
    <location>
        <begin position="177"/>
        <end position="219"/>
    </location>
</feature>
<dbReference type="AlphaFoldDB" id="A0AA38HHP9"/>
<proteinExistence type="predicted"/>
<reference evidence="2" key="1">
    <citation type="journal article" date="2023" name="G3 (Bethesda)">
        <title>Whole genome assemblies of Zophobas morio and Tenebrio molitor.</title>
        <authorList>
            <person name="Kaur S."/>
            <person name="Stinson S.A."/>
            <person name="diCenzo G.C."/>
        </authorList>
    </citation>
    <scope>NUCLEOTIDE SEQUENCE</scope>
    <source>
        <strain evidence="2">QUZm001</strain>
    </source>
</reference>
<dbReference type="PANTHER" id="PTHR21262:SF31">
    <property type="entry name" value="GTP PYROPHOSPHOKINASE"/>
    <property type="match status" value="1"/>
</dbReference>
<dbReference type="PANTHER" id="PTHR21262">
    <property type="entry name" value="GUANOSINE-3',5'-BIS DIPHOSPHATE 3'-PYROPHOSPHOHYDROLASE"/>
    <property type="match status" value="1"/>
</dbReference>
<dbReference type="SUPFAM" id="SSF109604">
    <property type="entry name" value="HD-domain/PDEase-like"/>
    <property type="match status" value="1"/>
</dbReference>
<gene>
    <name evidence="2" type="ORF">Zmor_012042</name>
</gene>
<dbReference type="EMBL" id="JALNTZ010003730">
    <property type="protein sequence ID" value="KAJ3616135.1"/>
    <property type="molecule type" value="Genomic_DNA"/>
</dbReference>
<organism evidence="2 3">
    <name type="scientific">Zophobas morio</name>
    <dbReference type="NCBI Taxonomy" id="2755281"/>
    <lineage>
        <taxon>Eukaryota</taxon>
        <taxon>Metazoa</taxon>
        <taxon>Ecdysozoa</taxon>
        <taxon>Arthropoda</taxon>
        <taxon>Hexapoda</taxon>
        <taxon>Insecta</taxon>
        <taxon>Pterygota</taxon>
        <taxon>Neoptera</taxon>
        <taxon>Endopterygota</taxon>
        <taxon>Coleoptera</taxon>
        <taxon>Polyphaga</taxon>
        <taxon>Cucujiformia</taxon>
        <taxon>Tenebrionidae</taxon>
        <taxon>Zophobas</taxon>
    </lineage>
</organism>
<dbReference type="Pfam" id="PF13328">
    <property type="entry name" value="HD_4"/>
    <property type="match status" value="1"/>
</dbReference>
<dbReference type="CDD" id="cd00077">
    <property type="entry name" value="HDc"/>
    <property type="match status" value="1"/>
</dbReference>
<dbReference type="Gene3D" id="1.10.3210.10">
    <property type="entry name" value="Hypothetical protein af1432"/>
    <property type="match status" value="1"/>
</dbReference>
<dbReference type="GO" id="GO:0015969">
    <property type="term" value="P:guanosine tetraphosphate metabolic process"/>
    <property type="evidence" value="ECO:0007669"/>
    <property type="project" value="InterPro"/>
</dbReference>
<dbReference type="CDD" id="cd05399">
    <property type="entry name" value="NT_Rel-Spo_like"/>
    <property type="match status" value="1"/>
</dbReference>
<dbReference type="InterPro" id="IPR007685">
    <property type="entry name" value="RelA_SpoT"/>
</dbReference>
<evidence type="ECO:0000259" key="1">
    <source>
        <dbReference type="Pfam" id="PF04607"/>
    </source>
</evidence>
<comment type="caution">
    <text evidence="2">The sequence shown here is derived from an EMBL/GenBank/DDBJ whole genome shotgun (WGS) entry which is preliminary data.</text>
</comment>
<evidence type="ECO:0000313" key="3">
    <source>
        <dbReference type="Proteomes" id="UP001168821"/>
    </source>
</evidence>
<dbReference type="GO" id="GO:0005886">
    <property type="term" value="C:plasma membrane"/>
    <property type="evidence" value="ECO:0007669"/>
    <property type="project" value="TreeGrafter"/>
</dbReference>
<dbReference type="Gene3D" id="3.30.460.10">
    <property type="entry name" value="Beta Polymerase, domain 2"/>
    <property type="match status" value="1"/>
</dbReference>
<dbReference type="InterPro" id="IPR043519">
    <property type="entry name" value="NT_sf"/>
</dbReference>
<dbReference type="InterPro" id="IPR003607">
    <property type="entry name" value="HD/PDEase_dom"/>
</dbReference>
<sequence>MAPKTVIVGLLHDVVEDTPVTYSELEDRFGEEVANMVEAVTKASYFTMTNRDQMKTAYLMKLIMSTNKDTRVIIIKIADRMHNMLTLKYMRPEKQKIIARETLDIYANLAERMGMRTAKNLLEDHSFKYLEPEEYAYVTSLVEESREEREKTLQEIIEKISQSIKYEHFLLDTKVFGRSKAVYSIYKKMVYFGHQFQDINDLLAIRIICQNIDECYSILG</sequence>
<dbReference type="Pfam" id="PF04607">
    <property type="entry name" value="RelA_SpoT"/>
    <property type="match status" value="1"/>
</dbReference>
<dbReference type="Proteomes" id="UP001168821">
    <property type="component" value="Unassembled WGS sequence"/>
</dbReference>
<accession>A0AA38HHP9</accession>